<keyword evidence="2" id="KW-1185">Reference proteome</keyword>
<organism evidence="1 2">
    <name type="scientific">Chryseobacterium tructae</name>
    <dbReference type="NCBI Taxonomy" id="1037380"/>
    <lineage>
        <taxon>Bacteria</taxon>
        <taxon>Pseudomonadati</taxon>
        <taxon>Bacteroidota</taxon>
        <taxon>Flavobacteriia</taxon>
        <taxon>Flavobacteriales</taxon>
        <taxon>Weeksellaceae</taxon>
        <taxon>Chryseobacterium group</taxon>
        <taxon>Chryseobacterium</taxon>
    </lineage>
</organism>
<dbReference type="Pfam" id="PF14567">
    <property type="entry name" value="SUKH_5"/>
    <property type="match status" value="1"/>
</dbReference>
<dbReference type="SUPFAM" id="SSF160631">
    <property type="entry name" value="SMI1/KNR4-like"/>
    <property type="match status" value="1"/>
</dbReference>
<sequence length="150" mass="17363">MLEQFKELIKKAEKLEEKPEFYGSNSEENISKVEHALQLKFDVFLKAYLLEFGGGGIPDLLHTNGILSENPLSDHIYTLYGATVYARQEFQLPDNFLVINSNFPSDVLVLDTNCGIIYNYEMFSKKRSSTLFPNFENYLLTEWNALIEEY</sequence>
<dbReference type="Proteomes" id="UP001595735">
    <property type="component" value="Unassembled WGS sequence"/>
</dbReference>
<evidence type="ECO:0000313" key="1">
    <source>
        <dbReference type="EMBL" id="MFC3757574.1"/>
    </source>
</evidence>
<dbReference type="EMBL" id="JBHRYO010000002">
    <property type="protein sequence ID" value="MFC3757574.1"/>
    <property type="molecule type" value="Genomic_DNA"/>
</dbReference>
<reference evidence="2" key="1">
    <citation type="journal article" date="2019" name="Int. J. Syst. Evol. Microbiol.">
        <title>The Global Catalogue of Microorganisms (GCM) 10K type strain sequencing project: providing services to taxonomists for standard genome sequencing and annotation.</title>
        <authorList>
            <consortium name="The Broad Institute Genomics Platform"/>
            <consortium name="The Broad Institute Genome Sequencing Center for Infectious Disease"/>
            <person name="Wu L."/>
            <person name="Ma J."/>
        </authorList>
    </citation>
    <scope>NUCLEOTIDE SEQUENCE [LARGE SCALE GENOMIC DNA]</scope>
    <source>
        <strain evidence="2">CECT 7798</strain>
    </source>
</reference>
<dbReference type="RefSeq" id="WP_378170481.1">
    <property type="nucleotide sequence ID" value="NZ_JBHRYO010000002.1"/>
</dbReference>
<comment type="caution">
    <text evidence="1">The sequence shown here is derived from an EMBL/GenBank/DDBJ whole genome shotgun (WGS) entry which is preliminary data.</text>
</comment>
<proteinExistence type="predicted"/>
<gene>
    <name evidence="1" type="ORF">ACFONJ_16465</name>
</gene>
<accession>A0ABV7XZI1</accession>
<name>A0ABV7XZI1_9FLAO</name>
<dbReference type="InterPro" id="IPR037883">
    <property type="entry name" value="Knr4/Smi1-like_sf"/>
</dbReference>
<protein>
    <submittedName>
        <fullName evidence="1">SMI1/KNR4 family protein</fullName>
    </submittedName>
</protein>
<dbReference type="Gene3D" id="3.40.1580.10">
    <property type="entry name" value="SMI1/KNR4-like"/>
    <property type="match status" value="1"/>
</dbReference>
<evidence type="ECO:0000313" key="2">
    <source>
        <dbReference type="Proteomes" id="UP001595735"/>
    </source>
</evidence>